<keyword evidence="3" id="KW-1185">Reference proteome</keyword>
<gene>
    <name evidence="2" type="ORF">BDP55DRAFT_197762</name>
</gene>
<name>A0AAJ0AJV4_9PEZI</name>
<evidence type="ECO:0000313" key="3">
    <source>
        <dbReference type="Proteomes" id="UP001224890"/>
    </source>
</evidence>
<comment type="caution">
    <text evidence="2">The sequence shown here is derived from an EMBL/GenBank/DDBJ whole genome shotgun (WGS) entry which is preliminary data.</text>
</comment>
<organism evidence="2 3">
    <name type="scientific">Colletotrichum godetiae</name>
    <dbReference type="NCBI Taxonomy" id="1209918"/>
    <lineage>
        <taxon>Eukaryota</taxon>
        <taxon>Fungi</taxon>
        <taxon>Dikarya</taxon>
        <taxon>Ascomycota</taxon>
        <taxon>Pezizomycotina</taxon>
        <taxon>Sordariomycetes</taxon>
        <taxon>Hypocreomycetidae</taxon>
        <taxon>Glomerellales</taxon>
        <taxon>Glomerellaceae</taxon>
        <taxon>Colletotrichum</taxon>
        <taxon>Colletotrichum acutatum species complex</taxon>
    </lineage>
</organism>
<protein>
    <recommendedName>
        <fullName evidence="4">Secreted protein</fullName>
    </recommendedName>
</protein>
<evidence type="ECO:0000256" key="1">
    <source>
        <dbReference type="SAM" id="SignalP"/>
    </source>
</evidence>
<sequence length="79" mass="9093">MGRVKDVFFFFFNLAQVYSTGSVYHNWSVCDSLRWVNVAESWMVPMTLHPPEAGRAESGSRSLGPRMSCRREFRGYLSP</sequence>
<evidence type="ECO:0008006" key="4">
    <source>
        <dbReference type="Google" id="ProtNLM"/>
    </source>
</evidence>
<evidence type="ECO:0000313" key="2">
    <source>
        <dbReference type="EMBL" id="KAK1673727.1"/>
    </source>
</evidence>
<reference evidence="2" key="1">
    <citation type="submission" date="2021-06" db="EMBL/GenBank/DDBJ databases">
        <title>Comparative genomics, transcriptomics and evolutionary studies reveal genomic signatures of adaptation to plant cell wall in hemibiotrophic fungi.</title>
        <authorList>
            <consortium name="DOE Joint Genome Institute"/>
            <person name="Baroncelli R."/>
            <person name="Diaz J.F."/>
            <person name="Benocci T."/>
            <person name="Peng M."/>
            <person name="Battaglia E."/>
            <person name="Haridas S."/>
            <person name="Andreopoulos W."/>
            <person name="Labutti K."/>
            <person name="Pangilinan J."/>
            <person name="Floch G.L."/>
            <person name="Makela M.R."/>
            <person name="Henrissat B."/>
            <person name="Grigoriev I.V."/>
            <person name="Crouch J.A."/>
            <person name="De Vries R.P."/>
            <person name="Sukno S.A."/>
            <person name="Thon M.R."/>
        </authorList>
    </citation>
    <scope>NUCLEOTIDE SEQUENCE</scope>
    <source>
        <strain evidence="2">CBS 193.32</strain>
    </source>
</reference>
<dbReference type="GeneID" id="85450451"/>
<accession>A0AAJ0AJV4</accession>
<feature type="chain" id="PRO_5042472120" description="Secreted protein" evidence="1">
    <location>
        <begin position="20"/>
        <end position="79"/>
    </location>
</feature>
<feature type="signal peptide" evidence="1">
    <location>
        <begin position="1"/>
        <end position="19"/>
    </location>
</feature>
<keyword evidence="1" id="KW-0732">Signal</keyword>
<proteinExistence type="predicted"/>
<dbReference type="AlphaFoldDB" id="A0AAJ0AJV4"/>
<dbReference type="Proteomes" id="UP001224890">
    <property type="component" value="Unassembled WGS sequence"/>
</dbReference>
<dbReference type="EMBL" id="JAHMHR010000029">
    <property type="protein sequence ID" value="KAK1673727.1"/>
    <property type="molecule type" value="Genomic_DNA"/>
</dbReference>
<dbReference type="RefSeq" id="XP_060427730.1">
    <property type="nucleotide sequence ID" value="XM_060565925.1"/>
</dbReference>